<evidence type="ECO:0000313" key="1">
    <source>
        <dbReference type="EMBL" id="RRT75673.1"/>
    </source>
</evidence>
<reference evidence="1 2" key="1">
    <citation type="journal article" date="2014" name="Agronomy (Basel)">
        <title>A Draft Genome Sequence for Ensete ventricosum, the Drought-Tolerant Tree Against Hunger.</title>
        <authorList>
            <person name="Harrison J."/>
            <person name="Moore K.A."/>
            <person name="Paszkiewicz K."/>
            <person name="Jones T."/>
            <person name="Grant M."/>
            <person name="Ambacheew D."/>
            <person name="Muzemil S."/>
            <person name="Studholme D.J."/>
        </authorList>
    </citation>
    <scope>NUCLEOTIDE SEQUENCE [LARGE SCALE GENOMIC DNA]</scope>
</reference>
<evidence type="ECO:0000313" key="2">
    <source>
        <dbReference type="Proteomes" id="UP000287651"/>
    </source>
</evidence>
<organism evidence="1 2">
    <name type="scientific">Ensete ventricosum</name>
    <name type="common">Abyssinian banana</name>
    <name type="synonym">Musa ensete</name>
    <dbReference type="NCBI Taxonomy" id="4639"/>
    <lineage>
        <taxon>Eukaryota</taxon>
        <taxon>Viridiplantae</taxon>
        <taxon>Streptophyta</taxon>
        <taxon>Embryophyta</taxon>
        <taxon>Tracheophyta</taxon>
        <taxon>Spermatophyta</taxon>
        <taxon>Magnoliopsida</taxon>
        <taxon>Liliopsida</taxon>
        <taxon>Zingiberales</taxon>
        <taxon>Musaceae</taxon>
        <taxon>Ensete</taxon>
    </lineage>
</organism>
<comment type="caution">
    <text evidence="1">The sequence shown here is derived from an EMBL/GenBank/DDBJ whole genome shotgun (WGS) entry which is preliminary data.</text>
</comment>
<name>A0A427AHD7_ENSVE</name>
<accession>A0A427AHD7</accession>
<proteinExistence type="predicted"/>
<gene>
    <name evidence="1" type="ORF">B296_00009379</name>
</gene>
<dbReference type="EMBL" id="AMZH03002409">
    <property type="protein sequence ID" value="RRT75673.1"/>
    <property type="molecule type" value="Genomic_DNA"/>
</dbReference>
<dbReference type="AlphaFoldDB" id="A0A427AHD7"/>
<dbReference type="Proteomes" id="UP000287651">
    <property type="component" value="Unassembled WGS sequence"/>
</dbReference>
<protein>
    <submittedName>
        <fullName evidence="1">Uncharacterized protein</fullName>
    </submittedName>
</protein>
<sequence length="78" mass="8874">LLRLRASSTHAWVKLEGADRVSQALSITLFSIFSKCLHYPKNTSVQKGHINNEVGTYIESTYRTTKCTYANMKQHDIT</sequence>
<feature type="non-terminal residue" evidence="1">
    <location>
        <position position="1"/>
    </location>
</feature>